<dbReference type="PANTHER" id="PTHR23104:SF12">
    <property type="entry name" value="EF-HAND DOMAIN-CONTAINING PROTEIN"/>
    <property type="match status" value="1"/>
</dbReference>
<gene>
    <name evidence="5" type="primary">Cni-T04F3.4</name>
    <name evidence="5" type="synonym">Cnig_chr_V.g19093</name>
    <name evidence="5" type="ORF">B9Z55_019093</name>
</gene>
<dbReference type="OrthoDB" id="289247at2759"/>
<feature type="domain" description="EF-hand" evidence="4">
    <location>
        <begin position="115"/>
        <end position="144"/>
    </location>
</feature>
<dbReference type="InterPro" id="IPR002048">
    <property type="entry name" value="EF_hand_dom"/>
</dbReference>
<keyword evidence="2" id="KW-0677">Repeat</keyword>
<evidence type="ECO:0000313" key="6">
    <source>
        <dbReference type="Proteomes" id="UP000230233"/>
    </source>
</evidence>
<dbReference type="SUPFAM" id="SSF47473">
    <property type="entry name" value="EF-hand"/>
    <property type="match status" value="1"/>
</dbReference>
<reference evidence="6" key="1">
    <citation type="submission" date="2017-10" db="EMBL/GenBank/DDBJ databases">
        <title>Rapid genome shrinkage in a self-fertile nematode reveals novel sperm competition proteins.</title>
        <authorList>
            <person name="Yin D."/>
            <person name="Schwarz E.M."/>
            <person name="Thomas C.G."/>
            <person name="Felde R.L."/>
            <person name="Korf I.F."/>
            <person name="Cutter A.D."/>
            <person name="Schartner C.M."/>
            <person name="Ralston E.J."/>
            <person name="Meyer B.J."/>
            <person name="Haag E.S."/>
        </authorList>
    </citation>
    <scope>NUCLEOTIDE SEQUENCE [LARGE SCALE GENOMIC DNA]</scope>
    <source>
        <strain evidence="6">JU1422</strain>
    </source>
</reference>
<dbReference type="InterPro" id="IPR011992">
    <property type="entry name" value="EF-hand-dom_pair"/>
</dbReference>
<proteinExistence type="predicted"/>
<feature type="domain" description="EF-hand" evidence="4">
    <location>
        <begin position="68"/>
        <end position="103"/>
    </location>
</feature>
<evidence type="ECO:0000256" key="3">
    <source>
        <dbReference type="ARBA" id="ARBA00022837"/>
    </source>
</evidence>
<dbReference type="Gene3D" id="1.10.238.10">
    <property type="entry name" value="EF-hand"/>
    <property type="match status" value="1"/>
</dbReference>
<dbReference type="PANTHER" id="PTHR23104">
    <property type="entry name" value="MULTIPLE COAGULATION FACTOR DEFICIENCY PROTEIN 2 NEURAL STEM CELL DERIVED NEURONAL SURVIVAL PROTEIN"/>
    <property type="match status" value="1"/>
</dbReference>
<accession>A0A2G5TH06</accession>
<evidence type="ECO:0000256" key="1">
    <source>
        <dbReference type="ARBA" id="ARBA00022729"/>
    </source>
</evidence>
<keyword evidence="3" id="KW-0106">Calcium</keyword>
<dbReference type="EMBL" id="PDUG01000005">
    <property type="protein sequence ID" value="PIC26548.1"/>
    <property type="molecule type" value="Genomic_DNA"/>
</dbReference>
<organism evidence="5 6">
    <name type="scientific">Caenorhabditis nigoni</name>
    <dbReference type="NCBI Taxonomy" id="1611254"/>
    <lineage>
        <taxon>Eukaryota</taxon>
        <taxon>Metazoa</taxon>
        <taxon>Ecdysozoa</taxon>
        <taxon>Nematoda</taxon>
        <taxon>Chromadorea</taxon>
        <taxon>Rhabditida</taxon>
        <taxon>Rhabditina</taxon>
        <taxon>Rhabditomorpha</taxon>
        <taxon>Rhabditoidea</taxon>
        <taxon>Rhabditidae</taxon>
        <taxon>Peloderinae</taxon>
        <taxon>Caenorhabditis</taxon>
    </lineage>
</organism>
<evidence type="ECO:0000313" key="5">
    <source>
        <dbReference type="EMBL" id="PIC26548.1"/>
    </source>
</evidence>
<keyword evidence="1" id="KW-0732">Signal</keyword>
<dbReference type="InterPro" id="IPR052110">
    <property type="entry name" value="MCFD2-like"/>
</dbReference>
<evidence type="ECO:0000256" key="2">
    <source>
        <dbReference type="ARBA" id="ARBA00022737"/>
    </source>
</evidence>
<sequence>MKIYLAFVNTAFHMQTRSTTISNIDFGIEVTRGVANGKLIIKCRCICSLLGRHIKQHLENKIEVEKLTEEQQRFHYFALHDLNKDNFIDGIEILKALTHDHGEHPSAGPSTDEGEAERLVDAVLDDLDTNGDGVIDYAEYLKRQ</sequence>
<evidence type="ECO:0000259" key="4">
    <source>
        <dbReference type="PROSITE" id="PS50222"/>
    </source>
</evidence>
<dbReference type="Pfam" id="PF13499">
    <property type="entry name" value="EF-hand_7"/>
    <property type="match status" value="1"/>
</dbReference>
<dbReference type="InterPro" id="IPR018247">
    <property type="entry name" value="EF_Hand_1_Ca_BS"/>
</dbReference>
<keyword evidence="6" id="KW-1185">Reference proteome</keyword>
<dbReference type="STRING" id="1611254.A0A2G5TH06"/>
<dbReference type="PROSITE" id="PS50222">
    <property type="entry name" value="EF_HAND_2"/>
    <property type="match status" value="2"/>
</dbReference>
<dbReference type="Proteomes" id="UP000230233">
    <property type="component" value="Chromosome V"/>
</dbReference>
<comment type="caution">
    <text evidence="5">The sequence shown here is derived from an EMBL/GenBank/DDBJ whole genome shotgun (WGS) entry which is preliminary data.</text>
</comment>
<dbReference type="PROSITE" id="PS00018">
    <property type="entry name" value="EF_HAND_1"/>
    <property type="match status" value="2"/>
</dbReference>
<protein>
    <recommendedName>
        <fullName evidence="4">EF-hand domain-containing protein</fullName>
    </recommendedName>
</protein>
<dbReference type="GO" id="GO:0005509">
    <property type="term" value="F:calcium ion binding"/>
    <property type="evidence" value="ECO:0007669"/>
    <property type="project" value="InterPro"/>
</dbReference>
<dbReference type="AlphaFoldDB" id="A0A2G5TH06"/>
<name>A0A2G5TH06_9PELO</name>